<evidence type="ECO:0000256" key="4">
    <source>
        <dbReference type="ARBA" id="ARBA00022603"/>
    </source>
</evidence>
<comment type="similarity">
    <text evidence="2 8">Belongs to the methyltransferase superfamily. RRP8 family.</text>
</comment>
<dbReference type="EC" id="2.1.1.-" evidence="8"/>
<dbReference type="PANTHER" id="PTHR12787">
    <property type="entry name" value="RIBOSOMAL RNA-PROCESSING PROTEIN 8"/>
    <property type="match status" value="1"/>
</dbReference>
<name>A0ABR1F4L1_9ASCO</name>
<dbReference type="InterPro" id="IPR042036">
    <property type="entry name" value="RRP8_N"/>
</dbReference>
<feature type="compositionally biased region" description="Low complexity" evidence="9">
    <location>
        <begin position="163"/>
        <end position="174"/>
    </location>
</feature>
<evidence type="ECO:0000313" key="11">
    <source>
        <dbReference type="Proteomes" id="UP001498771"/>
    </source>
</evidence>
<evidence type="ECO:0000256" key="8">
    <source>
        <dbReference type="RuleBase" id="RU365074"/>
    </source>
</evidence>
<feature type="compositionally biased region" description="Basic and acidic residues" evidence="9">
    <location>
        <begin position="81"/>
        <end position="110"/>
    </location>
</feature>
<evidence type="ECO:0000256" key="5">
    <source>
        <dbReference type="ARBA" id="ARBA00022679"/>
    </source>
</evidence>
<keyword evidence="6 8" id="KW-0949">S-adenosyl-L-methionine</keyword>
<feature type="compositionally biased region" description="Basic and acidic residues" evidence="9">
    <location>
        <begin position="144"/>
        <end position="160"/>
    </location>
</feature>
<dbReference type="CDD" id="cd02440">
    <property type="entry name" value="AdoMet_MTases"/>
    <property type="match status" value="1"/>
</dbReference>
<comment type="function">
    <text evidence="8">S-adenosyl-L-methionine-dependent methyltransferase that specifically methylates the N(1) position of adenine in helix 25.1 in 25S rRNA. Required both for ribosomal 40S and 60S subunits biogenesis. Required for efficient pre-rRNA cleavage at site A2.</text>
</comment>
<keyword evidence="3 8" id="KW-0698">rRNA processing</keyword>
<dbReference type="InterPro" id="IPR029063">
    <property type="entry name" value="SAM-dependent_MTases_sf"/>
</dbReference>
<accession>A0ABR1F4L1</accession>
<dbReference type="InterPro" id="IPR007823">
    <property type="entry name" value="RRP8"/>
</dbReference>
<protein>
    <recommendedName>
        <fullName evidence="8">Ribosomal RNA-processing protein 8</fullName>
        <ecNumber evidence="8">2.1.1.-</ecNumber>
    </recommendedName>
</protein>
<sequence length="460" mass="52081">MSLFDIDGWLISAPIKTVESAASNEAVSANIHKKNKKKIRKTQTHAVGDKFTRLEDETKKVSSEELQKMFMEQFGVNGERMGGEGEIKARKVKVEKEKVEEKSGEEEKEKTNKRKRQAVVDQDEEDQEPKQKTEEAVSAPLKTKPTDNKKTKDEPAKPAVKEPQQLPKPAAAPQVKLTPLQQKMKDKLAGSRFRWINEKLYTTSSDEATKLIKKQPELYQEYHEGFRQQVQSWPENPVDSYVARIKELSKSRMPPPKGLPKDKDGTTYIADMGCGDAELSRQVSTKYSKQAGRKGGRFGPKIVVHSFDLAKTNERVTVADVKHVPLPDDSVHIVVFCLSLMGTNFLDFIKEANRILKPRGQLWISEIKSRFSDAEGTDFVNAIKAHGFVHTETDASNQMFIRFDFFRPLSERKEARAIAEGEEGSSNKRKKLKFIEESEDEDEGTANGAPLLKPCLYKKR</sequence>
<comment type="subcellular location">
    <subcellularLocation>
        <location evidence="1 8">Nucleus</location>
        <location evidence="1 8">Nucleolus</location>
    </subcellularLocation>
</comment>
<keyword evidence="7 8" id="KW-0539">Nucleus</keyword>
<proteinExistence type="inferred from homology"/>
<keyword evidence="4 8" id="KW-0489">Methyltransferase</keyword>
<dbReference type="PANTHER" id="PTHR12787:SF0">
    <property type="entry name" value="RIBOSOMAL RNA-PROCESSING PROTEIN 8"/>
    <property type="match status" value="1"/>
</dbReference>
<reference evidence="10 11" key="1">
    <citation type="submission" date="2024-03" db="EMBL/GenBank/DDBJ databases">
        <title>Genome-scale model development and genomic sequencing of the oleaginous clade Lipomyces.</title>
        <authorList>
            <consortium name="Lawrence Berkeley National Laboratory"/>
            <person name="Czajka J.J."/>
            <person name="Han Y."/>
            <person name="Kim J."/>
            <person name="Mondo S.J."/>
            <person name="Hofstad B.A."/>
            <person name="Robles A."/>
            <person name="Haridas S."/>
            <person name="Riley R."/>
            <person name="LaButti K."/>
            <person name="Pangilinan J."/>
            <person name="Andreopoulos W."/>
            <person name="Lipzen A."/>
            <person name="Yan J."/>
            <person name="Wang M."/>
            <person name="Ng V."/>
            <person name="Grigoriev I.V."/>
            <person name="Spatafora J.W."/>
            <person name="Magnuson J.K."/>
            <person name="Baker S.E."/>
            <person name="Pomraning K.R."/>
        </authorList>
    </citation>
    <scope>NUCLEOTIDE SEQUENCE [LARGE SCALE GENOMIC DNA]</scope>
    <source>
        <strain evidence="10 11">Phaff 52-87</strain>
    </source>
</reference>
<dbReference type="GO" id="GO:0008168">
    <property type="term" value="F:methyltransferase activity"/>
    <property type="evidence" value="ECO:0007669"/>
    <property type="project" value="UniProtKB-KW"/>
</dbReference>
<evidence type="ECO:0000313" key="10">
    <source>
        <dbReference type="EMBL" id="KAK7204779.1"/>
    </source>
</evidence>
<dbReference type="Gene3D" id="3.40.50.150">
    <property type="entry name" value="Vaccinia Virus protein VP39"/>
    <property type="match status" value="1"/>
</dbReference>
<dbReference type="RefSeq" id="XP_064767812.1">
    <property type="nucleotide sequence ID" value="XM_064914183.1"/>
</dbReference>
<evidence type="ECO:0000256" key="6">
    <source>
        <dbReference type="ARBA" id="ARBA00022691"/>
    </source>
</evidence>
<dbReference type="EMBL" id="JBBJBU010000007">
    <property type="protein sequence ID" value="KAK7204779.1"/>
    <property type="molecule type" value="Genomic_DNA"/>
</dbReference>
<comment type="caution">
    <text evidence="10">The sequence shown here is derived from an EMBL/GenBank/DDBJ whole genome shotgun (WGS) entry which is preliminary data.</text>
</comment>
<evidence type="ECO:0000256" key="9">
    <source>
        <dbReference type="SAM" id="MobiDB-lite"/>
    </source>
</evidence>
<evidence type="ECO:0000256" key="3">
    <source>
        <dbReference type="ARBA" id="ARBA00022552"/>
    </source>
</evidence>
<organism evidence="10 11">
    <name type="scientific">Myxozyma melibiosi</name>
    <dbReference type="NCBI Taxonomy" id="54550"/>
    <lineage>
        <taxon>Eukaryota</taxon>
        <taxon>Fungi</taxon>
        <taxon>Dikarya</taxon>
        <taxon>Ascomycota</taxon>
        <taxon>Saccharomycotina</taxon>
        <taxon>Lipomycetes</taxon>
        <taxon>Lipomycetales</taxon>
        <taxon>Lipomycetaceae</taxon>
        <taxon>Myxozyma</taxon>
    </lineage>
</organism>
<dbReference type="GO" id="GO:0032259">
    <property type="term" value="P:methylation"/>
    <property type="evidence" value="ECO:0007669"/>
    <property type="project" value="UniProtKB-KW"/>
</dbReference>
<evidence type="ECO:0000256" key="2">
    <source>
        <dbReference type="ARBA" id="ARBA00006301"/>
    </source>
</evidence>
<dbReference type="GeneID" id="90039695"/>
<dbReference type="Proteomes" id="UP001498771">
    <property type="component" value="Unassembled WGS sequence"/>
</dbReference>
<gene>
    <name evidence="10" type="ORF">BZA70DRAFT_290096</name>
</gene>
<keyword evidence="5 8" id="KW-0808">Transferase</keyword>
<dbReference type="Gene3D" id="1.10.10.2150">
    <property type="entry name" value="Ribosomal RNA-processing protein 8, N-terminal domain"/>
    <property type="match status" value="1"/>
</dbReference>
<evidence type="ECO:0000256" key="1">
    <source>
        <dbReference type="ARBA" id="ARBA00004604"/>
    </source>
</evidence>
<dbReference type="SUPFAM" id="SSF53335">
    <property type="entry name" value="S-adenosyl-L-methionine-dependent methyltransferases"/>
    <property type="match status" value="1"/>
</dbReference>
<evidence type="ECO:0000256" key="7">
    <source>
        <dbReference type="ARBA" id="ARBA00023242"/>
    </source>
</evidence>
<feature type="region of interest" description="Disordered" evidence="9">
    <location>
        <begin position="76"/>
        <end position="183"/>
    </location>
</feature>
<keyword evidence="11" id="KW-1185">Reference proteome</keyword>
<feature type="region of interest" description="Disordered" evidence="9">
    <location>
        <begin position="417"/>
        <end position="460"/>
    </location>
</feature>
<dbReference type="Pfam" id="PF05148">
    <property type="entry name" value="Methyltransf_8"/>
    <property type="match status" value="1"/>
</dbReference>